<feature type="non-terminal residue" evidence="1">
    <location>
        <position position="296"/>
    </location>
</feature>
<evidence type="ECO:0000313" key="1">
    <source>
        <dbReference type="EMBL" id="SVB43031.1"/>
    </source>
</evidence>
<accession>A0A382DZ82</accession>
<proteinExistence type="predicted"/>
<dbReference type="EMBL" id="UINC01041572">
    <property type="protein sequence ID" value="SVB43031.1"/>
    <property type="molecule type" value="Genomic_DNA"/>
</dbReference>
<dbReference type="AlphaFoldDB" id="A0A382DZ82"/>
<gene>
    <name evidence="1" type="ORF">METZ01_LOCUS195885</name>
</gene>
<sequence length="296" mass="30196">MTIKTHGRMFTDNSVGISQLAITDGTSGQAIVTDGSGTMTFATVGAGGAVGSSTFVENRFTGDSSTTTFTLSTGAPYEESILVFVDGVAQPTTSYTLPSTTSITLSDAPATGVNIRVCHLGIASSVADNSITGAKLSMGGDSAGDVLYYNGTDYQKLGIGTAGQHLATNSGATAPEWATPTVTAAPGTSGNVLTSNGTAWTSATPATPQSANEIAYVLNQSVASSGTWTKPAGINRIFLYITERISNDGAGQASFIYLDVTNVTSYAYNVYTYGGSPTKYGALTFNGRTGSSSSFT</sequence>
<name>A0A382DZ82_9ZZZZ</name>
<protein>
    <submittedName>
        <fullName evidence="1">Uncharacterized protein</fullName>
    </submittedName>
</protein>
<reference evidence="1" key="1">
    <citation type="submission" date="2018-05" db="EMBL/GenBank/DDBJ databases">
        <authorList>
            <person name="Lanie J.A."/>
            <person name="Ng W.-L."/>
            <person name="Kazmierczak K.M."/>
            <person name="Andrzejewski T.M."/>
            <person name="Davidsen T.M."/>
            <person name="Wayne K.J."/>
            <person name="Tettelin H."/>
            <person name="Glass J.I."/>
            <person name="Rusch D."/>
            <person name="Podicherti R."/>
            <person name="Tsui H.-C.T."/>
            <person name="Winkler M.E."/>
        </authorList>
    </citation>
    <scope>NUCLEOTIDE SEQUENCE</scope>
</reference>
<organism evidence="1">
    <name type="scientific">marine metagenome</name>
    <dbReference type="NCBI Taxonomy" id="408172"/>
    <lineage>
        <taxon>unclassified sequences</taxon>
        <taxon>metagenomes</taxon>
        <taxon>ecological metagenomes</taxon>
    </lineage>
</organism>